<gene>
    <name evidence="3" type="ORF">C7B45_14790</name>
</gene>
<evidence type="ECO:0000313" key="3">
    <source>
        <dbReference type="EMBL" id="PSR20482.1"/>
    </source>
</evidence>
<dbReference type="InterPro" id="IPR010095">
    <property type="entry name" value="Cas12f1-like_TNB"/>
</dbReference>
<name>A0A2T2WE14_9FIRM</name>
<evidence type="ECO:0000313" key="4">
    <source>
        <dbReference type="Proteomes" id="UP000241848"/>
    </source>
</evidence>
<comment type="caution">
    <text evidence="3">The sequence shown here is derived from an EMBL/GenBank/DDBJ whole genome shotgun (WGS) entry which is preliminary data.</text>
</comment>
<dbReference type="EMBL" id="PXYV01000061">
    <property type="protein sequence ID" value="PSR20482.1"/>
    <property type="molecule type" value="Genomic_DNA"/>
</dbReference>
<protein>
    <recommendedName>
        <fullName evidence="2">Cas12f1-like TNB domain-containing protein</fullName>
    </recommendedName>
</protein>
<dbReference type="AlphaFoldDB" id="A0A2T2WE14"/>
<keyword evidence="1" id="KW-0238">DNA-binding</keyword>
<dbReference type="GO" id="GO:0003677">
    <property type="term" value="F:DNA binding"/>
    <property type="evidence" value="ECO:0007669"/>
    <property type="project" value="UniProtKB-KW"/>
</dbReference>
<dbReference type="Proteomes" id="UP000241848">
    <property type="component" value="Unassembled WGS sequence"/>
</dbReference>
<feature type="domain" description="Cas12f1-like TNB" evidence="2">
    <location>
        <begin position="18"/>
        <end position="81"/>
    </location>
</feature>
<organism evidence="3 4">
    <name type="scientific">Sulfobacillus acidophilus</name>
    <dbReference type="NCBI Taxonomy" id="53633"/>
    <lineage>
        <taxon>Bacteria</taxon>
        <taxon>Bacillati</taxon>
        <taxon>Bacillota</taxon>
        <taxon>Clostridia</taxon>
        <taxon>Eubacteriales</taxon>
        <taxon>Clostridiales Family XVII. Incertae Sedis</taxon>
        <taxon>Sulfobacillus</taxon>
    </lineage>
</organism>
<evidence type="ECO:0000256" key="1">
    <source>
        <dbReference type="ARBA" id="ARBA00023125"/>
    </source>
</evidence>
<dbReference type="Pfam" id="PF07282">
    <property type="entry name" value="Cas12f1-like_TNB"/>
    <property type="match status" value="1"/>
</dbReference>
<reference evidence="3 4" key="1">
    <citation type="journal article" date="2014" name="BMC Genomics">
        <title>Comparison of environmental and isolate Sulfobacillus genomes reveals diverse carbon, sulfur, nitrogen, and hydrogen metabolisms.</title>
        <authorList>
            <person name="Justice N.B."/>
            <person name="Norman A."/>
            <person name="Brown C.T."/>
            <person name="Singh A."/>
            <person name="Thomas B.C."/>
            <person name="Banfield J.F."/>
        </authorList>
    </citation>
    <scope>NUCLEOTIDE SEQUENCE [LARGE SCALE GENOMIC DNA]</scope>
    <source>
        <strain evidence="3">AMDSBA3</strain>
    </source>
</reference>
<sequence length="139" mass="15743">MPDYRAVADQDFCASFPILKCKAHRYETQIVEANRWSPSSKICSTPGCRYLYQDLTLTVRTWTCPSCGVTHDRAVNAANNLKRLATETALPVATQPVRYATMRETPTSTGKSHLSDTKRHPLVCQRLRSRKKSVFTIDH</sequence>
<accession>A0A2T2WE14</accession>
<proteinExistence type="predicted"/>
<evidence type="ECO:0000259" key="2">
    <source>
        <dbReference type="Pfam" id="PF07282"/>
    </source>
</evidence>